<evidence type="ECO:0000313" key="7">
    <source>
        <dbReference type="EMBL" id="OUM84308.1"/>
    </source>
</evidence>
<evidence type="ECO:0000256" key="1">
    <source>
        <dbReference type="ARBA" id="ARBA00005531"/>
    </source>
</evidence>
<protein>
    <submittedName>
        <fullName evidence="7">Chalcone synthase</fullName>
    </submittedName>
</protein>
<dbReference type="Gene3D" id="3.40.47.10">
    <property type="match status" value="2"/>
</dbReference>
<comment type="caution">
    <text evidence="7">The sequence shown here is derived from an EMBL/GenBank/DDBJ whole genome shotgun (WGS) entry which is preliminary data.</text>
</comment>
<gene>
    <name evidence="7" type="ORF">BAA01_04505</name>
</gene>
<feature type="domain" description="Chalcone/stilbene synthase N-terminal" evidence="5">
    <location>
        <begin position="4"/>
        <end position="201"/>
    </location>
</feature>
<sequence>MPIIEAVGTAVPAYCLHQTEAKKMAEKLFQGMRPSLERYLSVFDHAAIERRYFCTLPEWFEESHSFSEKNDLYVRSACDLGVQAAMSCLKACNLSPEEVDHLIVVSSTGLATPSLDARLMNRLPFRADIRRTPIWGLGCAGGAVGLTLACEWAKAFPRGRALLLAVELCGLTFQRNDVSKSNLIAASLFADGAAAALISGDAAGGEGPQWLASMSTTWNDTLDVMGWNVTDDGLDVIFSRDIPAFVRRYLPDAVKRFLQRQQLKGLECLDHLIAHPGGVKVIQAYADMFQVPMVKFSSSLHVLKNYGNMSSPTVLFVLKEAMKEAGSGEYGLLFALGPGFSAEQVLLQW</sequence>
<dbReference type="GO" id="GO:0030639">
    <property type="term" value="P:polyketide biosynthetic process"/>
    <property type="evidence" value="ECO:0007669"/>
    <property type="project" value="TreeGrafter"/>
</dbReference>
<evidence type="ECO:0000259" key="6">
    <source>
        <dbReference type="Pfam" id="PF02797"/>
    </source>
</evidence>
<reference evidence="8" key="1">
    <citation type="submission" date="2016-06" db="EMBL/GenBank/DDBJ databases">
        <authorList>
            <person name="Nascimento L."/>
            <person name="Pereira R.V."/>
            <person name="Martins L.F."/>
            <person name="Quaggio R.B."/>
            <person name="Silva A.M."/>
            <person name="Setubal J.C."/>
        </authorList>
    </citation>
    <scope>NUCLEOTIDE SEQUENCE [LARGE SCALE GENOMIC DNA]</scope>
</reference>
<dbReference type="InterPro" id="IPR012328">
    <property type="entry name" value="Chalcone/stilbene_synt_C"/>
</dbReference>
<evidence type="ECO:0000256" key="3">
    <source>
        <dbReference type="ARBA" id="ARBA00023315"/>
    </source>
</evidence>
<dbReference type="PANTHER" id="PTHR11877">
    <property type="entry name" value="HYDROXYMETHYLGLUTARYL-COA SYNTHASE"/>
    <property type="match status" value="1"/>
</dbReference>
<dbReference type="GO" id="GO:0016747">
    <property type="term" value="F:acyltransferase activity, transferring groups other than amino-acyl groups"/>
    <property type="evidence" value="ECO:0007669"/>
    <property type="project" value="InterPro"/>
</dbReference>
<name>A0A1Y3PGS6_9BACI</name>
<dbReference type="PANTHER" id="PTHR11877:SF99">
    <property type="entry name" value="1,3,6,8-TETRAHYDROXYNAPHTHALENE SYNTHASE"/>
    <property type="match status" value="1"/>
</dbReference>
<keyword evidence="3" id="KW-0012">Acyltransferase</keyword>
<dbReference type="Proteomes" id="UP000196475">
    <property type="component" value="Unassembled WGS sequence"/>
</dbReference>
<dbReference type="EMBL" id="LZRT01000134">
    <property type="protein sequence ID" value="OUM84308.1"/>
    <property type="molecule type" value="Genomic_DNA"/>
</dbReference>
<dbReference type="PIRSF" id="PIRSF000451">
    <property type="entry name" value="PKS_III"/>
    <property type="match status" value="1"/>
</dbReference>
<dbReference type="InterPro" id="IPR016039">
    <property type="entry name" value="Thiolase-like"/>
</dbReference>
<evidence type="ECO:0000256" key="2">
    <source>
        <dbReference type="ARBA" id="ARBA00022679"/>
    </source>
</evidence>
<keyword evidence="2" id="KW-0808">Transferase</keyword>
<dbReference type="SUPFAM" id="SSF53901">
    <property type="entry name" value="Thiolase-like"/>
    <property type="match status" value="2"/>
</dbReference>
<proteinExistence type="inferred from homology"/>
<dbReference type="CDD" id="cd00831">
    <property type="entry name" value="CHS_like"/>
    <property type="match status" value="1"/>
</dbReference>
<accession>A0A1Y3PGS6</accession>
<comment type="similarity">
    <text evidence="1">Belongs to the thiolase-like superfamily. Chalcone/stilbene synthases family.</text>
</comment>
<evidence type="ECO:0000259" key="5">
    <source>
        <dbReference type="Pfam" id="PF00195"/>
    </source>
</evidence>
<feature type="active site" description="Acyl-thioester intermediate" evidence="4">
    <location>
        <position position="139"/>
    </location>
</feature>
<dbReference type="InterPro" id="IPR001099">
    <property type="entry name" value="Chalcone/stilbene_synt_N"/>
</dbReference>
<dbReference type="Pfam" id="PF02797">
    <property type="entry name" value="Chal_sti_synt_C"/>
    <property type="match status" value="1"/>
</dbReference>
<evidence type="ECO:0000313" key="8">
    <source>
        <dbReference type="Proteomes" id="UP000196475"/>
    </source>
</evidence>
<organism evidence="7 8">
    <name type="scientific">Bacillus thermozeamaize</name>
    <dbReference type="NCBI Taxonomy" id="230954"/>
    <lineage>
        <taxon>Bacteria</taxon>
        <taxon>Bacillati</taxon>
        <taxon>Bacillota</taxon>
        <taxon>Bacilli</taxon>
        <taxon>Bacillales</taxon>
        <taxon>Bacillaceae</taxon>
        <taxon>Bacillus</taxon>
    </lineage>
</organism>
<feature type="domain" description="Chalcone/stilbene synthase C-terminal" evidence="6">
    <location>
        <begin position="220"/>
        <end position="348"/>
    </location>
</feature>
<dbReference type="AlphaFoldDB" id="A0A1Y3PGS6"/>
<dbReference type="InterPro" id="IPR011141">
    <property type="entry name" value="Polyketide_synthase_type-III"/>
</dbReference>
<evidence type="ECO:0000256" key="4">
    <source>
        <dbReference type="PIRSR" id="PIRSR000451-1"/>
    </source>
</evidence>
<dbReference type="Pfam" id="PF00195">
    <property type="entry name" value="Chal_sti_synt_N"/>
    <property type="match status" value="1"/>
</dbReference>